<dbReference type="AlphaFoldDB" id="A0A401YX33"/>
<dbReference type="Proteomes" id="UP000286931">
    <property type="component" value="Unassembled WGS sequence"/>
</dbReference>
<dbReference type="EMBL" id="BIFH01000031">
    <property type="protein sequence ID" value="GCD99159.1"/>
    <property type="molecule type" value="Genomic_DNA"/>
</dbReference>
<keyword evidence="3" id="KW-1185">Reference proteome</keyword>
<name>A0A401YX33_9ACTN</name>
<evidence type="ECO:0000313" key="2">
    <source>
        <dbReference type="EMBL" id="GCD99159.1"/>
    </source>
</evidence>
<protein>
    <submittedName>
        <fullName evidence="2">Uncharacterized protein</fullName>
    </submittedName>
</protein>
<feature type="region of interest" description="Disordered" evidence="1">
    <location>
        <begin position="224"/>
        <end position="248"/>
    </location>
</feature>
<organism evidence="2 3">
    <name type="scientific">Embleya hyalina</name>
    <dbReference type="NCBI Taxonomy" id="516124"/>
    <lineage>
        <taxon>Bacteria</taxon>
        <taxon>Bacillati</taxon>
        <taxon>Actinomycetota</taxon>
        <taxon>Actinomycetes</taxon>
        <taxon>Kitasatosporales</taxon>
        <taxon>Streptomycetaceae</taxon>
        <taxon>Embleya</taxon>
    </lineage>
</organism>
<proteinExistence type="predicted"/>
<evidence type="ECO:0000256" key="1">
    <source>
        <dbReference type="SAM" id="MobiDB-lite"/>
    </source>
</evidence>
<feature type="compositionally biased region" description="Basic and acidic residues" evidence="1">
    <location>
        <begin position="137"/>
        <end position="148"/>
    </location>
</feature>
<accession>A0A401YX33</accession>
<evidence type="ECO:0000313" key="3">
    <source>
        <dbReference type="Proteomes" id="UP000286931"/>
    </source>
</evidence>
<gene>
    <name evidence="2" type="ORF">EHYA_06872</name>
</gene>
<reference evidence="2 3" key="1">
    <citation type="submission" date="2018-12" db="EMBL/GenBank/DDBJ databases">
        <title>Draft genome sequence of Embleya hyalina NBRC 13850T.</title>
        <authorList>
            <person name="Komaki H."/>
            <person name="Hosoyama A."/>
            <person name="Kimura A."/>
            <person name="Ichikawa N."/>
            <person name="Tamura T."/>
        </authorList>
    </citation>
    <scope>NUCLEOTIDE SEQUENCE [LARGE SCALE GENOMIC DNA]</scope>
    <source>
        <strain evidence="2 3">NBRC 13850</strain>
    </source>
</reference>
<comment type="caution">
    <text evidence="2">The sequence shown here is derived from an EMBL/GenBank/DDBJ whole genome shotgun (WGS) entry which is preliminary data.</text>
</comment>
<feature type="region of interest" description="Disordered" evidence="1">
    <location>
        <begin position="137"/>
        <end position="156"/>
    </location>
</feature>
<sequence length="263" mass="28301">MWAVTDSPLRRRTAAVRVRGVEFARERPGREQGIGESAVPRVLRGLSERGGRRSLVVPPLWPLRSERCGRLAHRRAEVGHGGVDTGPCPAGLREDHFGRRPAAAGNGGQGFGHSEPVRPRHPRVAVDIAPVRRARADAQVRRMRETVRRLSRSPVKTMDPDSIRLCAGRGRCGRQGRSAVPPCPANCLTGCAVANDSNCVPDAGVAARNSSASCTRRSRVRCQPPRTPATPCPNRWGSAPSPGVAPGMGRYHNIPLTVGRTAQ</sequence>